<feature type="compositionally biased region" description="Low complexity" evidence="9">
    <location>
        <begin position="499"/>
        <end position="520"/>
    </location>
</feature>
<dbReference type="PROSITE" id="PS51473">
    <property type="entry name" value="GNK2"/>
    <property type="match status" value="2"/>
</dbReference>
<dbReference type="FunFam" id="3.30.430.20:FF:000015">
    <property type="entry name" value="Cysteine-rich receptor-like protein kinase 3"/>
    <property type="match status" value="1"/>
</dbReference>
<keyword evidence="5" id="KW-0547">Nucleotide-binding</keyword>
<proteinExistence type="predicted"/>
<evidence type="ECO:0000256" key="7">
    <source>
        <dbReference type="ARBA" id="ARBA00022840"/>
    </source>
</evidence>
<dbReference type="GO" id="GO:0004674">
    <property type="term" value="F:protein serine/threonine kinase activity"/>
    <property type="evidence" value="ECO:0007669"/>
    <property type="project" value="UniProtKB-KW"/>
</dbReference>
<dbReference type="InterPro" id="IPR052059">
    <property type="entry name" value="CR_Ser/Thr_kinase"/>
</dbReference>
<keyword evidence="4" id="KW-0677">Repeat</keyword>
<feature type="domain" description="Gnk2-homologous" evidence="12">
    <location>
        <begin position="33"/>
        <end position="137"/>
    </location>
</feature>
<evidence type="ECO:0000256" key="11">
    <source>
        <dbReference type="SAM" id="SignalP"/>
    </source>
</evidence>
<keyword evidence="3 11" id="KW-0732">Signal</keyword>
<evidence type="ECO:0000256" key="8">
    <source>
        <dbReference type="ARBA" id="ARBA00023170"/>
    </source>
</evidence>
<evidence type="ECO:0000256" key="6">
    <source>
        <dbReference type="ARBA" id="ARBA00022777"/>
    </source>
</evidence>
<comment type="caution">
    <text evidence="13">The sequence shown here is derived from an EMBL/GenBank/DDBJ whole genome shotgun (WGS) entry which is preliminary data.</text>
</comment>
<evidence type="ECO:0000256" key="10">
    <source>
        <dbReference type="SAM" id="Phobius"/>
    </source>
</evidence>
<dbReference type="Gene3D" id="3.30.200.20">
    <property type="entry name" value="Phosphorylase Kinase, domain 1"/>
    <property type="match status" value="1"/>
</dbReference>
<dbReference type="Pfam" id="PF07714">
    <property type="entry name" value="PK_Tyr_Ser-Thr"/>
    <property type="match status" value="2"/>
</dbReference>
<evidence type="ECO:0000256" key="5">
    <source>
        <dbReference type="ARBA" id="ARBA00022741"/>
    </source>
</evidence>
<reference evidence="13" key="1">
    <citation type="submission" date="2020-07" db="EMBL/GenBank/DDBJ databases">
        <title>Genome sequence and genetic diversity analysis of an under-domesticated orphan crop, white fonio (Digitaria exilis).</title>
        <authorList>
            <person name="Bennetzen J.L."/>
            <person name="Chen S."/>
            <person name="Ma X."/>
            <person name="Wang X."/>
            <person name="Yssel A.E.J."/>
            <person name="Chaluvadi S.R."/>
            <person name="Johnson M."/>
            <person name="Gangashetty P."/>
            <person name="Hamidou F."/>
            <person name="Sanogo M.D."/>
            <person name="Zwaenepoel A."/>
            <person name="Wallace J."/>
            <person name="Van De Peer Y."/>
            <person name="Van Deynze A."/>
        </authorList>
    </citation>
    <scope>NUCLEOTIDE SEQUENCE</scope>
    <source>
        <tissue evidence="13">Leaves</tissue>
    </source>
</reference>
<evidence type="ECO:0000313" key="14">
    <source>
        <dbReference type="Proteomes" id="UP000636709"/>
    </source>
</evidence>
<dbReference type="Gene3D" id="1.10.510.10">
    <property type="entry name" value="Transferase(Phosphotransferase) domain 1"/>
    <property type="match status" value="1"/>
</dbReference>
<keyword evidence="10" id="KW-0812">Transmembrane</keyword>
<feature type="chain" id="PRO_5032546852" description="Gnk2-homologous domain-containing protein" evidence="11">
    <location>
        <begin position="30"/>
        <end position="520"/>
    </location>
</feature>
<gene>
    <name evidence="13" type="ORF">HU200_049512</name>
</gene>
<accession>A0A835AYK3</accession>
<dbReference type="CDD" id="cd23509">
    <property type="entry name" value="Gnk2-like"/>
    <property type="match status" value="1"/>
</dbReference>
<evidence type="ECO:0000256" key="2">
    <source>
        <dbReference type="ARBA" id="ARBA00022679"/>
    </source>
</evidence>
<evidence type="ECO:0000256" key="4">
    <source>
        <dbReference type="ARBA" id="ARBA00022737"/>
    </source>
</evidence>
<dbReference type="Proteomes" id="UP000636709">
    <property type="component" value="Unassembled WGS sequence"/>
</dbReference>
<dbReference type="EMBL" id="JACEFO010002221">
    <property type="protein sequence ID" value="KAF8672312.1"/>
    <property type="molecule type" value="Genomic_DNA"/>
</dbReference>
<evidence type="ECO:0000256" key="1">
    <source>
        <dbReference type="ARBA" id="ARBA00022527"/>
    </source>
</evidence>
<dbReference type="GO" id="GO:0005524">
    <property type="term" value="F:ATP binding"/>
    <property type="evidence" value="ECO:0007669"/>
    <property type="project" value="UniProtKB-KW"/>
</dbReference>
<feature type="transmembrane region" description="Helical" evidence="10">
    <location>
        <begin position="264"/>
        <end position="287"/>
    </location>
</feature>
<name>A0A835AYK3_9POAL</name>
<dbReference type="Pfam" id="PF01657">
    <property type="entry name" value="Stress-antifung"/>
    <property type="match status" value="2"/>
</dbReference>
<keyword evidence="8" id="KW-0675">Receptor</keyword>
<dbReference type="InterPro" id="IPR038408">
    <property type="entry name" value="GNK2_sf"/>
</dbReference>
<dbReference type="FunFam" id="3.30.430.20:FF:000014">
    <property type="entry name" value="Cysteine-rich receptor-like protein kinase 2"/>
    <property type="match status" value="1"/>
</dbReference>
<dbReference type="InterPro" id="IPR002902">
    <property type="entry name" value="GNK2"/>
</dbReference>
<evidence type="ECO:0000256" key="9">
    <source>
        <dbReference type="SAM" id="MobiDB-lite"/>
    </source>
</evidence>
<keyword evidence="7" id="KW-0067">ATP-binding</keyword>
<feature type="domain" description="Gnk2-homologous" evidence="12">
    <location>
        <begin position="142"/>
        <end position="241"/>
    </location>
</feature>
<dbReference type="PANTHER" id="PTHR47973">
    <property type="entry name" value="CYSTEINE-RICH RECEPTOR-LIKE PROTEIN KINASE 3"/>
    <property type="match status" value="1"/>
</dbReference>
<keyword evidence="2" id="KW-0808">Transferase</keyword>
<protein>
    <recommendedName>
        <fullName evidence="12">Gnk2-homologous domain-containing protein</fullName>
    </recommendedName>
</protein>
<dbReference type="OrthoDB" id="4062651at2759"/>
<dbReference type="AlphaFoldDB" id="A0A835AYK3"/>
<keyword evidence="10" id="KW-0472">Membrane</keyword>
<dbReference type="Gene3D" id="3.30.430.20">
    <property type="entry name" value="Gnk2 domain, C-X8-C-X2-C motif"/>
    <property type="match status" value="2"/>
</dbReference>
<evidence type="ECO:0000256" key="3">
    <source>
        <dbReference type="ARBA" id="ARBA00022729"/>
    </source>
</evidence>
<evidence type="ECO:0000259" key="12">
    <source>
        <dbReference type="PROSITE" id="PS51473"/>
    </source>
</evidence>
<feature type="signal peptide" evidence="11">
    <location>
        <begin position="1"/>
        <end position="29"/>
    </location>
</feature>
<keyword evidence="1" id="KW-0723">Serine/threonine-protein kinase</keyword>
<evidence type="ECO:0000313" key="13">
    <source>
        <dbReference type="EMBL" id="KAF8672312.1"/>
    </source>
</evidence>
<dbReference type="InterPro" id="IPR011009">
    <property type="entry name" value="Kinase-like_dom_sf"/>
</dbReference>
<organism evidence="13 14">
    <name type="scientific">Digitaria exilis</name>
    <dbReference type="NCBI Taxonomy" id="1010633"/>
    <lineage>
        <taxon>Eukaryota</taxon>
        <taxon>Viridiplantae</taxon>
        <taxon>Streptophyta</taxon>
        <taxon>Embryophyta</taxon>
        <taxon>Tracheophyta</taxon>
        <taxon>Spermatophyta</taxon>
        <taxon>Magnoliopsida</taxon>
        <taxon>Liliopsida</taxon>
        <taxon>Poales</taxon>
        <taxon>Poaceae</taxon>
        <taxon>PACMAD clade</taxon>
        <taxon>Panicoideae</taxon>
        <taxon>Panicodae</taxon>
        <taxon>Paniceae</taxon>
        <taxon>Anthephorinae</taxon>
        <taxon>Digitaria</taxon>
    </lineage>
</organism>
<dbReference type="SUPFAM" id="SSF56112">
    <property type="entry name" value="Protein kinase-like (PK-like)"/>
    <property type="match status" value="1"/>
</dbReference>
<keyword evidence="10" id="KW-1133">Transmembrane helix</keyword>
<dbReference type="InterPro" id="IPR001245">
    <property type="entry name" value="Ser-Thr/Tyr_kinase_cat_dom"/>
</dbReference>
<keyword evidence="14" id="KW-1185">Reference proteome</keyword>
<keyword evidence="6" id="KW-0418">Kinase</keyword>
<feature type="region of interest" description="Disordered" evidence="9">
    <location>
        <begin position="483"/>
        <end position="520"/>
    </location>
</feature>
<sequence>MHRRMAPRFLLLALVVMVAASAWAPLTFADPQATLLNLGCSQYNATPASAFLAALNATLADLRANLSAAGGGFATAAQPRAAAPAFAMAQCRPYVAGRDCVACFDAAAARLRAACGAANGGRAILDGCVLRYESAAFFDQSTLPGNTQVCNGSAVDVGGFADAARALVADLAAAVPRVPGLAAAAARDGVYAAAQCVETVGEGGCAQCLKVAVGNIDGCPPDSDGRAVDAGCFMRYSDRSFFPANATVDLAEYLRSGKSSHKGAIIGGILGGIAFLFLVGLSIFLLIRRYRKLKPRRVAVKRLIVMETSRAKAEFESEVKLISNVHHRNLVRLLGCSRKGSEFLLILGSLDNTALDLFFNYIILLSRGYTAPEYAIHGQLSEKVDTYSFGVVVLEILSGRKSNDTRLEPETQYLLEWAWKLYESDNLIALVDDTLDPEEYKPEEVKRIMEIALVCTQSAVAARPMMSEVVVLLLTRNDPELQPTRPTFIDATSRVRGETSSSSSSSASKATVSVSQFSAR</sequence>